<dbReference type="GO" id="GO:0005829">
    <property type="term" value="C:cytosol"/>
    <property type="evidence" value="ECO:0007669"/>
    <property type="project" value="TreeGrafter"/>
</dbReference>
<reference evidence="6 7" key="1">
    <citation type="submission" date="2015-03" db="EMBL/GenBank/DDBJ databases">
        <title>Genome assembly of Sandaracinus amylolyticus DSM 53668.</title>
        <authorList>
            <person name="Sharma G."/>
            <person name="Subramanian S."/>
        </authorList>
    </citation>
    <scope>NUCLEOTIDE SEQUENCE [LARGE SCALE GENOMIC DNA]</scope>
    <source>
        <strain evidence="6 7">DSM 53668</strain>
    </source>
</reference>
<dbReference type="PANTHER" id="PTHR30419:SF8">
    <property type="entry name" value="NITROGEN ASSIMILATION TRANSCRIPTIONAL ACTIVATOR-RELATED"/>
    <property type="match status" value="1"/>
</dbReference>
<proteinExistence type="inferred from homology"/>
<dbReference type="KEGG" id="samy:DB32_002742"/>
<organism evidence="6 7">
    <name type="scientific">Sandaracinus amylolyticus</name>
    <dbReference type="NCBI Taxonomy" id="927083"/>
    <lineage>
        <taxon>Bacteria</taxon>
        <taxon>Pseudomonadati</taxon>
        <taxon>Myxococcota</taxon>
        <taxon>Polyangia</taxon>
        <taxon>Polyangiales</taxon>
        <taxon>Sandaracinaceae</taxon>
        <taxon>Sandaracinus</taxon>
    </lineage>
</organism>
<dbReference type="SUPFAM" id="SSF53850">
    <property type="entry name" value="Periplasmic binding protein-like II"/>
    <property type="match status" value="1"/>
</dbReference>
<dbReference type="PRINTS" id="PR00039">
    <property type="entry name" value="HTHLYSR"/>
</dbReference>
<evidence type="ECO:0000313" key="7">
    <source>
        <dbReference type="Proteomes" id="UP000034883"/>
    </source>
</evidence>
<dbReference type="InterPro" id="IPR005119">
    <property type="entry name" value="LysR_subst-bd"/>
</dbReference>
<dbReference type="OrthoDB" id="5317428at2"/>
<dbReference type="GO" id="GO:0003700">
    <property type="term" value="F:DNA-binding transcription factor activity"/>
    <property type="evidence" value="ECO:0007669"/>
    <property type="project" value="InterPro"/>
</dbReference>
<keyword evidence="2" id="KW-0805">Transcription regulation</keyword>
<dbReference type="PROSITE" id="PS50931">
    <property type="entry name" value="HTH_LYSR"/>
    <property type="match status" value="1"/>
</dbReference>
<dbReference type="Gene3D" id="3.40.190.290">
    <property type="match status" value="1"/>
</dbReference>
<gene>
    <name evidence="6" type="ORF">DB32_002742</name>
</gene>
<evidence type="ECO:0000313" key="6">
    <source>
        <dbReference type="EMBL" id="AKF05593.1"/>
    </source>
</evidence>
<dbReference type="Pfam" id="PF03466">
    <property type="entry name" value="LysR_substrate"/>
    <property type="match status" value="1"/>
</dbReference>
<accession>A0A0F6W273</accession>
<evidence type="ECO:0000259" key="5">
    <source>
        <dbReference type="PROSITE" id="PS50931"/>
    </source>
</evidence>
<dbReference type="Proteomes" id="UP000034883">
    <property type="component" value="Chromosome"/>
</dbReference>
<keyword evidence="4" id="KW-0804">Transcription</keyword>
<evidence type="ECO:0000256" key="1">
    <source>
        <dbReference type="ARBA" id="ARBA00009437"/>
    </source>
</evidence>
<protein>
    <submittedName>
        <fullName evidence="6">Transcriptional regulator, LysR family protein</fullName>
    </submittedName>
</protein>
<dbReference type="InterPro" id="IPR036388">
    <property type="entry name" value="WH-like_DNA-bd_sf"/>
</dbReference>
<dbReference type="InterPro" id="IPR050950">
    <property type="entry name" value="HTH-type_LysR_regulators"/>
</dbReference>
<dbReference type="PANTHER" id="PTHR30419">
    <property type="entry name" value="HTH-TYPE TRANSCRIPTIONAL REGULATOR YBHD"/>
    <property type="match status" value="1"/>
</dbReference>
<dbReference type="Pfam" id="PF00126">
    <property type="entry name" value="HTH_1"/>
    <property type="match status" value="1"/>
</dbReference>
<feature type="domain" description="HTH lysR-type" evidence="5">
    <location>
        <begin position="6"/>
        <end position="63"/>
    </location>
</feature>
<evidence type="ECO:0000256" key="2">
    <source>
        <dbReference type="ARBA" id="ARBA00023015"/>
    </source>
</evidence>
<keyword evidence="7" id="KW-1185">Reference proteome</keyword>
<dbReference type="AlphaFoldDB" id="A0A0F6W273"/>
<dbReference type="Gene3D" id="1.10.10.10">
    <property type="entry name" value="Winged helix-like DNA-binding domain superfamily/Winged helix DNA-binding domain"/>
    <property type="match status" value="1"/>
</dbReference>
<dbReference type="RefSeq" id="WP_053232852.1">
    <property type="nucleotide sequence ID" value="NZ_CP011125.1"/>
</dbReference>
<dbReference type="FunFam" id="1.10.10.10:FF:000001">
    <property type="entry name" value="LysR family transcriptional regulator"/>
    <property type="match status" value="1"/>
</dbReference>
<dbReference type="EMBL" id="CP011125">
    <property type="protein sequence ID" value="AKF05593.1"/>
    <property type="molecule type" value="Genomic_DNA"/>
</dbReference>
<dbReference type="CDD" id="cd05466">
    <property type="entry name" value="PBP2_LTTR_substrate"/>
    <property type="match status" value="1"/>
</dbReference>
<dbReference type="STRING" id="927083.DB32_002742"/>
<keyword evidence="3" id="KW-0238">DNA-binding</keyword>
<sequence length="307" mass="33622">MSPDALTPAALRYFVCIAELGSLTAASRALRISQPSLTVALRKLEEELGTTLFVRTSRGVRTTSSGDALLRHARQVMRSLADARTEIEGLEKEPRGRFTVGCHESLGAYFLPGLMAPFLARHPGIELALWNGNSRDVQRAVLDRVVDVGIVVNPEPHPEHVVQTLFEDRVELVVTSALRRTARREPLALLRSHPLLYVPALKQVQWLLVALEKRDVRASRPLPCSSMELVKSLILDGTGVGVLPRRVASHRVAEGRLVALDDALPAYEDSIAVVRRADAHVTSAMRLLLDALVAHGRSMRAAASVSR</sequence>
<evidence type="ECO:0000256" key="3">
    <source>
        <dbReference type="ARBA" id="ARBA00023125"/>
    </source>
</evidence>
<dbReference type="InterPro" id="IPR036390">
    <property type="entry name" value="WH_DNA-bd_sf"/>
</dbReference>
<comment type="similarity">
    <text evidence="1">Belongs to the LysR transcriptional regulatory family.</text>
</comment>
<dbReference type="GO" id="GO:0003677">
    <property type="term" value="F:DNA binding"/>
    <property type="evidence" value="ECO:0007669"/>
    <property type="project" value="UniProtKB-KW"/>
</dbReference>
<evidence type="ECO:0000256" key="4">
    <source>
        <dbReference type="ARBA" id="ARBA00023163"/>
    </source>
</evidence>
<name>A0A0F6W273_9BACT</name>
<dbReference type="SUPFAM" id="SSF46785">
    <property type="entry name" value="Winged helix' DNA-binding domain"/>
    <property type="match status" value="1"/>
</dbReference>
<dbReference type="InterPro" id="IPR000847">
    <property type="entry name" value="LysR_HTH_N"/>
</dbReference>